<dbReference type="Proteomes" id="UP000807469">
    <property type="component" value="Unassembled WGS sequence"/>
</dbReference>
<evidence type="ECO:0000313" key="2">
    <source>
        <dbReference type="EMBL" id="KAF9473149.1"/>
    </source>
</evidence>
<feature type="transmembrane region" description="Helical" evidence="1">
    <location>
        <begin position="34"/>
        <end position="57"/>
    </location>
</feature>
<feature type="transmembrane region" description="Helical" evidence="1">
    <location>
        <begin position="64"/>
        <end position="86"/>
    </location>
</feature>
<evidence type="ECO:0000256" key="1">
    <source>
        <dbReference type="SAM" id="Phobius"/>
    </source>
</evidence>
<dbReference type="AlphaFoldDB" id="A0A9P5YPM3"/>
<name>A0A9P5YPM3_9AGAR</name>
<feature type="transmembrane region" description="Helical" evidence="1">
    <location>
        <begin position="106"/>
        <end position="130"/>
    </location>
</feature>
<keyword evidence="1" id="KW-0812">Transmembrane</keyword>
<evidence type="ECO:0000313" key="3">
    <source>
        <dbReference type="Proteomes" id="UP000807469"/>
    </source>
</evidence>
<sequence length="316" mass="35007">MSNSNSTTLHQAILQAGFTVNDEKLFIATNLHVMIFQALLMGIYTVIFGGTMYAYLIQQRSKHYAVTVTISILYIINIAVFSIQWYTTKFQFIDNGASRDTIFAALYYTSDTGVAAHIALDFLTVVSLVLSDGLLIWRCFNLWNRSFYVISITMFLTFVEAADSSQIRLEKVAEAGTFISGCTTAIATVQIAYRIHLFLKHQEIVVNILSSRSTTPSTQLLSVYTWTIDFLFPLAGISTTIMVARVATLSDESNAPTSGHLTGIQFRPRSTARTGTDAQVSVVLQRSGDTTENLAIEDNQAQVTASNLMEKDKQEV</sequence>
<keyword evidence="1" id="KW-1133">Transmembrane helix</keyword>
<keyword evidence="3" id="KW-1185">Reference proteome</keyword>
<dbReference type="EMBL" id="MU155466">
    <property type="protein sequence ID" value="KAF9473149.1"/>
    <property type="molecule type" value="Genomic_DNA"/>
</dbReference>
<protein>
    <submittedName>
        <fullName evidence="2">Uncharacterized protein</fullName>
    </submittedName>
</protein>
<organism evidence="2 3">
    <name type="scientific">Pholiota conissans</name>
    <dbReference type="NCBI Taxonomy" id="109636"/>
    <lineage>
        <taxon>Eukaryota</taxon>
        <taxon>Fungi</taxon>
        <taxon>Dikarya</taxon>
        <taxon>Basidiomycota</taxon>
        <taxon>Agaricomycotina</taxon>
        <taxon>Agaricomycetes</taxon>
        <taxon>Agaricomycetidae</taxon>
        <taxon>Agaricales</taxon>
        <taxon>Agaricineae</taxon>
        <taxon>Strophariaceae</taxon>
        <taxon>Pholiota</taxon>
    </lineage>
</organism>
<dbReference type="OrthoDB" id="3128162at2759"/>
<gene>
    <name evidence="2" type="ORF">BDN70DRAFT_899988</name>
</gene>
<accession>A0A9P5YPM3</accession>
<proteinExistence type="predicted"/>
<feature type="transmembrane region" description="Helical" evidence="1">
    <location>
        <begin position="142"/>
        <end position="159"/>
    </location>
</feature>
<reference evidence="2" key="1">
    <citation type="submission" date="2020-11" db="EMBL/GenBank/DDBJ databases">
        <authorList>
            <consortium name="DOE Joint Genome Institute"/>
            <person name="Ahrendt S."/>
            <person name="Riley R."/>
            <person name="Andreopoulos W."/>
            <person name="Labutti K."/>
            <person name="Pangilinan J."/>
            <person name="Ruiz-Duenas F.J."/>
            <person name="Barrasa J.M."/>
            <person name="Sanchez-Garcia M."/>
            <person name="Camarero S."/>
            <person name="Miyauchi S."/>
            <person name="Serrano A."/>
            <person name="Linde D."/>
            <person name="Babiker R."/>
            <person name="Drula E."/>
            <person name="Ayuso-Fernandez I."/>
            <person name="Pacheco R."/>
            <person name="Padilla G."/>
            <person name="Ferreira P."/>
            <person name="Barriuso J."/>
            <person name="Kellner H."/>
            <person name="Castanera R."/>
            <person name="Alfaro M."/>
            <person name="Ramirez L."/>
            <person name="Pisabarro A.G."/>
            <person name="Kuo A."/>
            <person name="Tritt A."/>
            <person name="Lipzen A."/>
            <person name="He G."/>
            <person name="Yan M."/>
            <person name="Ng V."/>
            <person name="Cullen D."/>
            <person name="Martin F."/>
            <person name="Rosso M.-N."/>
            <person name="Henrissat B."/>
            <person name="Hibbett D."/>
            <person name="Martinez A.T."/>
            <person name="Grigoriev I.V."/>
        </authorList>
    </citation>
    <scope>NUCLEOTIDE SEQUENCE</scope>
    <source>
        <strain evidence="2">CIRM-BRFM 674</strain>
    </source>
</reference>
<comment type="caution">
    <text evidence="2">The sequence shown here is derived from an EMBL/GenBank/DDBJ whole genome shotgun (WGS) entry which is preliminary data.</text>
</comment>
<keyword evidence="1" id="KW-0472">Membrane</keyword>